<sequence>MARPKSEEKRLALLNAAAEAVAEHGLAASPTSLIAKKAGVAEGTLFRYFPTKEDLLNELYFHIKQSMCEMVIKNYRSQASFHDRFQMLWNSYIDWGLANPMESKAVNQLAVSSIIKPETHARTNVLFPDMEVVTGFAESDVFAGEAEFAEAVFTAMADTTMAFAARNPKQAALYKASGFAAIWKMYEGG</sequence>
<dbReference type="GO" id="GO:0003677">
    <property type="term" value="F:DNA binding"/>
    <property type="evidence" value="ECO:0007669"/>
    <property type="project" value="UniProtKB-UniRule"/>
</dbReference>
<dbReference type="RefSeq" id="WP_175361419.1">
    <property type="nucleotide sequence ID" value="NZ_JABFMR010000001.1"/>
</dbReference>
<keyword evidence="1 2" id="KW-0238">DNA-binding</keyword>
<dbReference type="SUPFAM" id="SSF46689">
    <property type="entry name" value="Homeodomain-like"/>
    <property type="match status" value="1"/>
</dbReference>
<dbReference type="Gene3D" id="1.10.357.10">
    <property type="entry name" value="Tetracycline Repressor, domain 2"/>
    <property type="match status" value="1"/>
</dbReference>
<feature type="DNA-binding region" description="H-T-H motif" evidence="2">
    <location>
        <begin position="30"/>
        <end position="49"/>
    </location>
</feature>
<comment type="caution">
    <text evidence="4">The sequence shown here is derived from an EMBL/GenBank/DDBJ whole genome shotgun (WGS) entry which is preliminary data.</text>
</comment>
<name>A0A7Y5Z198_9PSED</name>
<dbReference type="PROSITE" id="PS50977">
    <property type="entry name" value="HTH_TETR_2"/>
    <property type="match status" value="1"/>
</dbReference>
<dbReference type="InterPro" id="IPR009057">
    <property type="entry name" value="Homeodomain-like_sf"/>
</dbReference>
<dbReference type="InterPro" id="IPR001647">
    <property type="entry name" value="HTH_TetR"/>
</dbReference>
<proteinExistence type="predicted"/>
<evidence type="ECO:0000259" key="3">
    <source>
        <dbReference type="PROSITE" id="PS50977"/>
    </source>
</evidence>
<reference evidence="4 5" key="1">
    <citation type="journal article" date="2020" name="Front. Plant Sci.">
        <title>Isolation of Rhizosphere Bacteria That Improve Quality and Water Stress Tolerance in Greenhouse Ornamentals.</title>
        <authorList>
            <person name="Nordstedt N.P."/>
            <person name="Jones M.L."/>
        </authorList>
    </citation>
    <scope>NUCLEOTIDE SEQUENCE [LARGE SCALE GENOMIC DNA]</scope>
    <source>
        <strain evidence="4 5">C7D2</strain>
    </source>
</reference>
<dbReference type="Pfam" id="PF00440">
    <property type="entry name" value="TetR_N"/>
    <property type="match status" value="1"/>
</dbReference>
<organism evidence="4 5">
    <name type="scientific">Pseudomonas corrugata</name>
    <dbReference type="NCBI Taxonomy" id="47879"/>
    <lineage>
        <taxon>Bacteria</taxon>
        <taxon>Pseudomonadati</taxon>
        <taxon>Pseudomonadota</taxon>
        <taxon>Gammaproteobacteria</taxon>
        <taxon>Pseudomonadales</taxon>
        <taxon>Pseudomonadaceae</taxon>
        <taxon>Pseudomonas</taxon>
    </lineage>
</organism>
<evidence type="ECO:0000313" key="4">
    <source>
        <dbReference type="EMBL" id="NUT85082.1"/>
    </source>
</evidence>
<evidence type="ECO:0000256" key="2">
    <source>
        <dbReference type="PROSITE-ProRule" id="PRU00335"/>
    </source>
</evidence>
<evidence type="ECO:0000256" key="1">
    <source>
        <dbReference type="ARBA" id="ARBA00023125"/>
    </source>
</evidence>
<dbReference type="InterPro" id="IPR050109">
    <property type="entry name" value="HTH-type_TetR-like_transc_reg"/>
</dbReference>
<feature type="domain" description="HTH tetR-type" evidence="3">
    <location>
        <begin position="7"/>
        <end position="67"/>
    </location>
</feature>
<dbReference type="PRINTS" id="PR00455">
    <property type="entry name" value="HTHTETR"/>
</dbReference>
<dbReference type="PANTHER" id="PTHR30055">
    <property type="entry name" value="HTH-TYPE TRANSCRIPTIONAL REGULATOR RUTR"/>
    <property type="match status" value="1"/>
</dbReference>
<gene>
    <name evidence="4" type="ORF">HNO91_01525</name>
</gene>
<protein>
    <submittedName>
        <fullName evidence="4">TetR/AcrR family transcriptional regulator</fullName>
    </submittedName>
</protein>
<accession>A0A7Y5Z198</accession>
<dbReference type="PANTHER" id="PTHR30055:SF222">
    <property type="entry name" value="REGULATORY PROTEIN"/>
    <property type="match status" value="1"/>
</dbReference>
<dbReference type="Proteomes" id="UP000536720">
    <property type="component" value="Unassembled WGS sequence"/>
</dbReference>
<dbReference type="EMBL" id="JABFMR010000001">
    <property type="protein sequence ID" value="NUT85082.1"/>
    <property type="molecule type" value="Genomic_DNA"/>
</dbReference>
<evidence type="ECO:0000313" key="5">
    <source>
        <dbReference type="Proteomes" id="UP000536720"/>
    </source>
</evidence>
<dbReference type="AlphaFoldDB" id="A0A7Y5Z198"/>